<sequence>FQAFGDVVSDRPKILIVGDSFTQAVGVPREETYYALLERMLPAEIFAFGTSGYSTLQEIMIAERYVPTIKPSILLLQFHFADFYNNSVELETLSWRYNNGLRRPFLRLDGRIEYVLPRRLASVRELTTNHSRVIYFLWNQWDSFWARRGDPIQSEIEQETSYVESYRDAVKITGQLFRRLKEGVGEQTRVIVFATDNRQPYYDDFRQLIRESGLESIEEVPQAFAQVDAERAGVFSADGIHWGIDGHHIAATAIVSYLTSEEAASLQ</sequence>
<organism evidence="1">
    <name type="scientific">marine metagenome</name>
    <dbReference type="NCBI Taxonomy" id="408172"/>
    <lineage>
        <taxon>unclassified sequences</taxon>
        <taxon>metagenomes</taxon>
        <taxon>ecological metagenomes</taxon>
    </lineage>
</organism>
<feature type="non-terminal residue" evidence="1">
    <location>
        <position position="1"/>
    </location>
</feature>
<name>A0A382A2X8_9ZZZZ</name>
<gene>
    <name evidence="1" type="ORF">METZ01_LOCUS148749</name>
</gene>
<proteinExistence type="predicted"/>
<evidence type="ECO:0000313" key="1">
    <source>
        <dbReference type="EMBL" id="SVA95895.1"/>
    </source>
</evidence>
<protein>
    <recommendedName>
        <fullName evidence="2">SGNH hydrolase-type esterase domain-containing protein</fullName>
    </recommendedName>
</protein>
<dbReference type="AlphaFoldDB" id="A0A382A2X8"/>
<evidence type="ECO:0008006" key="2">
    <source>
        <dbReference type="Google" id="ProtNLM"/>
    </source>
</evidence>
<dbReference type="EMBL" id="UINC01023706">
    <property type="protein sequence ID" value="SVA95895.1"/>
    <property type="molecule type" value="Genomic_DNA"/>
</dbReference>
<reference evidence="1" key="1">
    <citation type="submission" date="2018-05" db="EMBL/GenBank/DDBJ databases">
        <authorList>
            <person name="Lanie J.A."/>
            <person name="Ng W.-L."/>
            <person name="Kazmierczak K.M."/>
            <person name="Andrzejewski T.M."/>
            <person name="Davidsen T.M."/>
            <person name="Wayne K.J."/>
            <person name="Tettelin H."/>
            <person name="Glass J.I."/>
            <person name="Rusch D."/>
            <person name="Podicherti R."/>
            <person name="Tsui H.-C.T."/>
            <person name="Winkler M.E."/>
        </authorList>
    </citation>
    <scope>NUCLEOTIDE SEQUENCE</scope>
</reference>
<dbReference type="InterPro" id="IPR036514">
    <property type="entry name" value="SGNH_hydro_sf"/>
</dbReference>
<dbReference type="Gene3D" id="3.40.50.1110">
    <property type="entry name" value="SGNH hydrolase"/>
    <property type="match status" value="1"/>
</dbReference>
<dbReference type="SUPFAM" id="SSF52266">
    <property type="entry name" value="SGNH hydrolase"/>
    <property type="match status" value="1"/>
</dbReference>
<accession>A0A382A2X8</accession>